<proteinExistence type="predicted"/>
<dbReference type="Proteomes" id="UP000580051">
    <property type="component" value="Unassembled WGS sequence"/>
</dbReference>
<protein>
    <submittedName>
        <fullName evidence="2">Uncharacterized protein</fullName>
    </submittedName>
</protein>
<evidence type="ECO:0000313" key="2">
    <source>
        <dbReference type="EMBL" id="GFP22239.1"/>
    </source>
</evidence>
<reference evidence="2 3" key="1">
    <citation type="journal article" date="2020" name="Front. Microbiol.">
        <title>Single-cell genomics of novel Actinobacteria with the Wood-Ljungdahl pathway discovered in a serpentinizing system.</title>
        <authorList>
            <person name="Merino N."/>
            <person name="Kawai M."/>
            <person name="Boyd E.S."/>
            <person name="Colman D.R."/>
            <person name="McGlynn S.E."/>
            <person name="Nealson K.H."/>
            <person name="Kurokawa K."/>
            <person name="Hongoh Y."/>
        </authorList>
    </citation>
    <scope>NUCLEOTIDE SEQUENCE [LARGE SCALE GENOMIC DNA]</scope>
    <source>
        <strain evidence="2 3">S06</strain>
    </source>
</reference>
<feature type="region of interest" description="Disordered" evidence="1">
    <location>
        <begin position="1"/>
        <end position="22"/>
    </location>
</feature>
<evidence type="ECO:0000313" key="3">
    <source>
        <dbReference type="Proteomes" id="UP000580051"/>
    </source>
</evidence>
<feature type="non-terminal residue" evidence="2">
    <location>
        <position position="1"/>
    </location>
</feature>
<dbReference type="AlphaFoldDB" id="A0A6V8NPB1"/>
<organism evidence="2 3">
    <name type="scientific">Candidatus Hakubella thermalkaliphila</name>
    <dbReference type="NCBI Taxonomy" id="2754717"/>
    <lineage>
        <taxon>Bacteria</taxon>
        <taxon>Bacillati</taxon>
        <taxon>Actinomycetota</taxon>
        <taxon>Actinomycetota incertae sedis</taxon>
        <taxon>Candidatus Hakubellales</taxon>
        <taxon>Candidatus Hakubellaceae</taxon>
        <taxon>Candidatus Hakubella</taxon>
    </lineage>
</organism>
<accession>A0A6V8NPB1</accession>
<gene>
    <name evidence="2" type="ORF">HKBW3S06_01466</name>
</gene>
<evidence type="ECO:0000256" key="1">
    <source>
        <dbReference type="SAM" id="MobiDB-lite"/>
    </source>
</evidence>
<sequence>DVEVQKEREAGLEEKGRVRRSG</sequence>
<dbReference type="EMBL" id="BLRV01000284">
    <property type="protein sequence ID" value="GFP22239.1"/>
    <property type="molecule type" value="Genomic_DNA"/>
</dbReference>
<feature type="compositionally biased region" description="Basic and acidic residues" evidence="1">
    <location>
        <begin position="1"/>
        <end position="16"/>
    </location>
</feature>
<name>A0A6V8NPB1_9ACTN</name>
<comment type="caution">
    <text evidence="2">The sequence shown here is derived from an EMBL/GenBank/DDBJ whole genome shotgun (WGS) entry which is preliminary data.</text>
</comment>